<dbReference type="Proteomes" id="UP000515158">
    <property type="component" value="Unplaced"/>
</dbReference>
<feature type="region of interest" description="Disordered" evidence="1">
    <location>
        <begin position="98"/>
        <end position="117"/>
    </location>
</feature>
<dbReference type="InterPro" id="IPR018997">
    <property type="entry name" value="PUB_domain"/>
</dbReference>
<dbReference type="Gene3D" id="3.10.20.90">
    <property type="entry name" value="Phosphatidylinositol 3-kinase Catalytic Subunit, Chain A, domain 1"/>
    <property type="match status" value="1"/>
</dbReference>
<dbReference type="GO" id="GO:0005737">
    <property type="term" value="C:cytoplasm"/>
    <property type="evidence" value="ECO:0007669"/>
    <property type="project" value="TreeGrafter"/>
</dbReference>
<evidence type="ECO:0000313" key="4">
    <source>
        <dbReference type="RefSeq" id="XP_034236603.1"/>
    </source>
</evidence>
<keyword evidence="3" id="KW-1185">Reference proteome</keyword>
<proteinExistence type="predicted"/>
<dbReference type="KEGG" id="tpal:117642475"/>
<accession>A0A6P8YAD4</accession>
<dbReference type="PANTHER" id="PTHR23153:SF38">
    <property type="entry name" value="UBX DOMAIN-CONTAINING PROTEIN 6"/>
    <property type="match status" value="1"/>
</dbReference>
<feature type="domain" description="UBX" evidence="2">
    <location>
        <begin position="349"/>
        <end position="419"/>
    </location>
</feature>
<feature type="compositionally biased region" description="Polar residues" evidence="1">
    <location>
        <begin position="29"/>
        <end position="39"/>
    </location>
</feature>
<dbReference type="CDD" id="cd16119">
    <property type="entry name" value="UBX_UBXN6"/>
    <property type="match status" value="1"/>
</dbReference>
<dbReference type="InParanoid" id="A0A6P8YAD4"/>
<dbReference type="OrthoDB" id="49605at2759"/>
<protein>
    <submittedName>
        <fullName evidence="4">UBX domain-containing protein 6</fullName>
    </submittedName>
</protein>
<dbReference type="Pfam" id="PF00789">
    <property type="entry name" value="UBX"/>
    <property type="match status" value="1"/>
</dbReference>
<dbReference type="Pfam" id="PF09409">
    <property type="entry name" value="PUB"/>
    <property type="match status" value="1"/>
</dbReference>
<feature type="region of interest" description="Disordered" evidence="1">
    <location>
        <begin position="14"/>
        <end position="52"/>
    </location>
</feature>
<dbReference type="RefSeq" id="XP_034236603.1">
    <property type="nucleotide sequence ID" value="XM_034380712.1"/>
</dbReference>
<dbReference type="CDD" id="cd10460">
    <property type="entry name" value="PUB_UBXD1"/>
    <property type="match status" value="1"/>
</dbReference>
<dbReference type="SMART" id="SM00580">
    <property type="entry name" value="PUG"/>
    <property type="match status" value="1"/>
</dbReference>
<dbReference type="Gene3D" id="1.20.58.2190">
    <property type="match status" value="1"/>
</dbReference>
<feature type="compositionally biased region" description="Low complexity" evidence="1">
    <location>
        <begin position="98"/>
        <end position="115"/>
    </location>
</feature>
<dbReference type="InterPro" id="IPR042774">
    <property type="entry name" value="UBXN6_PUB"/>
</dbReference>
<dbReference type="PROSITE" id="PS50033">
    <property type="entry name" value="UBX"/>
    <property type="match status" value="1"/>
</dbReference>
<evidence type="ECO:0000313" key="3">
    <source>
        <dbReference type="Proteomes" id="UP000515158"/>
    </source>
</evidence>
<dbReference type="GeneID" id="117642475"/>
<dbReference type="CTD" id="37148"/>
<dbReference type="AlphaFoldDB" id="A0A6P8YAD4"/>
<dbReference type="SUPFAM" id="SSF54236">
    <property type="entry name" value="Ubiquitin-like"/>
    <property type="match status" value="1"/>
</dbReference>
<evidence type="ECO:0000256" key="1">
    <source>
        <dbReference type="SAM" id="MobiDB-lite"/>
    </source>
</evidence>
<name>A0A6P8YAD4_THRPL</name>
<dbReference type="InterPro" id="IPR001012">
    <property type="entry name" value="UBX_dom"/>
</dbReference>
<dbReference type="SUPFAM" id="SSF143503">
    <property type="entry name" value="PUG domain-like"/>
    <property type="match status" value="1"/>
</dbReference>
<dbReference type="InterPro" id="IPR029071">
    <property type="entry name" value="Ubiquitin-like_domsf"/>
</dbReference>
<reference evidence="4" key="1">
    <citation type="submission" date="2025-08" db="UniProtKB">
        <authorList>
            <consortium name="RefSeq"/>
        </authorList>
    </citation>
    <scope>IDENTIFICATION</scope>
    <source>
        <tissue evidence="4">Total insect</tissue>
    </source>
</reference>
<evidence type="ECO:0000259" key="2">
    <source>
        <dbReference type="PROSITE" id="PS50033"/>
    </source>
</evidence>
<dbReference type="FunCoup" id="A0A6P8YAD4">
    <property type="interactions" value="1539"/>
</dbReference>
<dbReference type="PANTHER" id="PTHR23153">
    <property type="entry name" value="UBX-RELATED"/>
    <property type="match status" value="1"/>
</dbReference>
<gene>
    <name evidence="4" type="primary">LOC117642475</name>
</gene>
<dbReference type="InterPro" id="IPR036339">
    <property type="entry name" value="PUB-like_dom_sf"/>
</dbReference>
<sequence length="446" mass="50333">MADKIKKFFQKKKMEANFKRAGPGHKLTENTSSSRSLSVAETPAAPRAPMSDEARQAAEAAMARINTGKRPDQAAFQTSLAAIQSQVRRELEAEKKQAALASGTASSSQESVSKSATPVEVEASPHLAVQGVFFRCPLISNEVLSKDEWTPKIREFLFENLEAEKGLTACLIIHSCNKGREKVNNCVTTIQKYLDNIIRNPNDEKYRRIKLNNRVFQEKVSPLEGTTEFLEAAGFVKQKLTVNDTEEEFFVISDVCDDVLENLQMLYDALGSAEPVQLELDRNLSVLYPSQAAKRVELPPVFFNITAEELKREQQLKSEGMERSMMLRTKAMREKEEMREMKKYRFALIRVRFPNGILLQGTFGVHEKISSILEFVRENLEDEELKFSLTTPSGHRLTAEDEQCSLVDLRLVPATILIFSADSDGQSDRNKMFLKEDVMILVQPIS</sequence>
<organism evidence="4">
    <name type="scientific">Thrips palmi</name>
    <name type="common">Melon thrips</name>
    <dbReference type="NCBI Taxonomy" id="161013"/>
    <lineage>
        <taxon>Eukaryota</taxon>
        <taxon>Metazoa</taxon>
        <taxon>Ecdysozoa</taxon>
        <taxon>Arthropoda</taxon>
        <taxon>Hexapoda</taxon>
        <taxon>Insecta</taxon>
        <taxon>Pterygota</taxon>
        <taxon>Neoptera</taxon>
        <taxon>Paraneoptera</taxon>
        <taxon>Thysanoptera</taxon>
        <taxon>Terebrantia</taxon>
        <taxon>Thripoidea</taxon>
        <taxon>Thripidae</taxon>
        <taxon>Thrips</taxon>
    </lineage>
</organism>